<proteinExistence type="predicted"/>
<name>A0A0A2KPL3_PENIT</name>
<gene>
    <name evidence="1" type="ORF">PITC_077420</name>
</gene>
<sequence length="55" mass="6010">MVISVAQCAASHWKLHGRNRNAGTGTARWSLDASWPVRQGTNNATKVMHLKCPGH</sequence>
<dbReference type="Proteomes" id="UP000030104">
    <property type="component" value="Unassembled WGS sequence"/>
</dbReference>
<organism evidence="1 2">
    <name type="scientific">Penicillium italicum</name>
    <name type="common">Blue mold</name>
    <dbReference type="NCBI Taxonomy" id="40296"/>
    <lineage>
        <taxon>Eukaryota</taxon>
        <taxon>Fungi</taxon>
        <taxon>Dikarya</taxon>
        <taxon>Ascomycota</taxon>
        <taxon>Pezizomycotina</taxon>
        <taxon>Eurotiomycetes</taxon>
        <taxon>Eurotiomycetidae</taxon>
        <taxon>Eurotiales</taxon>
        <taxon>Aspergillaceae</taxon>
        <taxon>Penicillium</taxon>
    </lineage>
</organism>
<comment type="caution">
    <text evidence="1">The sequence shown here is derived from an EMBL/GenBank/DDBJ whole genome shotgun (WGS) entry which is preliminary data.</text>
</comment>
<evidence type="ECO:0000313" key="2">
    <source>
        <dbReference type="Proteomes" id="UP000030104"/>
    </source>
</evidence>
<keyword evidence="2" id="KW-1185">Reference proteome</keyword>
<protein>
    <submittedName>
        <fullName evidence="1">Uncharacterized protein</fullName>
    </submittedName>
</protein>
<dbReference type="HOGENOM" id="CLU_3033108_0_0_1"/>
<evidence type="ECO:0000313" key="1">
    <source>
        <dbReference type="EMBL" id="KGO68913.1"/>
    </source>
</evidence>
<dbReference type="AlphaFoldDB" id="A0A0A2KPL3"/>
<accession>A0A0A2KPL3</accession>
<reference evidence="1 2" key="1">
    <citation type="journal article" date="2015" name="Mol. Plant Microbe Interact.">
        <title>Genome, transcriptome, and functional analyses of Penicillium expansum provide new insights into secondary metabolism and pathogenicity.</title>
        <authorList>
            <person name="Ballester A.R."/>
            <person name="Marcet-Houben M."/>
            <person name="Levin E."/>
            <person name="Sela N."/>
            <person name="Selma-Lazaro C."/>
            <person name="Carmona L."/>
            <person name="Wisniewski M."/>
            <person name="Droby S."/>
            <person name="Gonzalez-Candelas L."/>
            <person name="Gabaldon T."/>
        </authorList>
    </citation>
    <scope>NUCLEOTIDE SEQUENCE [LARGE SCALE GENOMIC DNA]</scope>
    <source>
        <strain evidence="1 2">PHI-1</strain>
    </source>
</reference>
<dbReference type="EMBL" id="JQGA01001175">
    <property type="protein sequence ID" value="KGO68913.1"/>
    <property type="molecule type" value="Genomic_DNA"/>
</dbReference>